<sequence>MAVMISPQGGCISLSVMWTGSGDEIHRPGVPHPGTAGDVRVAGADVRRRADRAGLEIEEWTAWPDVRSRAFRGDRRARSLLPDAVSGERAVVREVGSRAP</sequence>
<accession>A0ABN3GDT2</accession>
<evidence type="ECO:0000313" key="2">
    <source>
        <dbReference type="Proteomes" id="UP001501218"/>
    </source>
</evidence>
<dbReference type="EMBL" id="BAAARA010000008">
    <property type="protein sequence ID" value="GAA2349434.1"/>
    <property type="molecule type" value="Genomic_DNA"/>
</dbReference>
<protein>
    <submittedName>
        <fullName evidence="1">Uncharacterized protein</fullName>
    </submittedName>
</protein>
<reference evidence="1 2" key="1">
    <citation type="journal article" date="2019" name="Int. J. Syst. Evol. Microbiol.">
        <title>The Global Catalogue of Microorganisms (GCM) 10K type strain sequencing project: providing services to taxonomists for standard genome sequencing and annotation.</title>
        <authorList>
            <consortium name="The Broad Institute Genomics Platform"/>
            <consortium name="The Broad Institute Genome Sequencing Center for Infectious Disease"/>
            <person name="Wu L."/>
            <person name="Ma J."/>
        </authorList>
    </citation>
    <scope>NUCLEOTIDE SEQUENCE [LARGE SCALE GENOMIC DNA]</scope>
    <source>
        <strain evidence="1 2">JCM 16221</strain>
    </source>
</reference>
<proteinExistence type="predicted"/>
<name>A0ABN3GDT2_9PSEU</name>
<gene>
    <name evidence="1" type="ORF">GCM10009854_28780</name>
</gene>
<keyword evidence="2" id="KW-1185">Reference proteome</keyword>
<dbReference type="Proteomes" id="UP001501218">
    <property type="component" value="Unassembled WGS sequence"/>
</dbReference>
<organism evidence="1 2">
    <name type="scientific">Saccharopolyspora halophila</name>
    <dbReference type="NCBI Taxonomy" id="405551"/>
    <lineage>
        <taxon>Bacteria</taxon>
        <taxon>Bacillati</taxon>
        <taxon>Actinomycetota</taxon>
        <taxon>Actinomycetes</taxon>
        <taxon>Pseudonocardiales</taxon>
        <taxon>Pseudonocardiaceae</taxon>
        <taxon>Saccharopolyspora</taxon>
    </lineage>
</organism>
<comment type="caution">
    <text evidence="1">The sequence shown here is derived from an EMBL/GenBank/DDBJ whole genome shotgun (WGS) entry which is preliminary data.</text>
</comment>
<evidence type="ECO:0000313" key="1">
    <source>
        <dbReference type="EMBL" id="GAA2349434.1"/>
    </source>
</evidence>